<proteinExistence type="predicted"/>
<reference evidence="2 3" key="1">
    <citation type="submission" date="2020-11" db="EMBL/GenBank/DDBJ databases">
        <title>Treponema Peruensis nv. sp., first commensal Treponema isolated from human feces.</title>
        <authorList>
            <person name="Belkhou C."/>
            <person name="Raes J."/>
        </authorList>
    </citation>
    <scope>NUCLEOTIDE SEQUENCE [LARGE SCALE GENOMIC DNA]</scope>
    <source>
        <strain evidence="2 3">RCC2812</strain>
    </source>
</reference>
<sequence length="567" mass="65993">MTNINDFKILNEKCLHYFELFEKDLDKDLSSISDIQKARFGFYFLMLSNLCDLKDISDITPLITDMDFNSTVFNVRNEDCGVDAIFFDEENNVINIFNFKYREKFDKDRQQSVNESFITTKFIQAIQNEKTNTLKGMLKDYADKIIVKYNGKDVWKLKFYIVSNESKELSTKISEFSNLEELYDLEIITIGLEKISQMITLRPSAINAVLHVDSDALLPFSEDNISSSKSYIIRITANELLRITCNNQEYRNDYSMEDYSLLNNTSMDFGVLFDNVRGFIAKSKFNKNMAATLEKEPSKFFMYNNGLTLTAEDVISIPTNGGKKFKLTINNFQIVNGGQTLRTIHDFKQLDNRNIENYLSNCQLLLRIFKTSQEINTKNKIAEYTNSQNKISIIDLKSLANEQIQIEQYLSEKGIQYSRKSGDIGNTSSKYSKQISMERLGQILFSNFGFPEKASNQKKAIFEKYYDDLFVKNFDITKLDVLIDSFFEIRKAYKKLEQYDYSDQKNFYILFLKTLNNALLDTNEKMIKFFETALSKFKTPDGRADSRKLIMTSFKEKLKGDFLNYSE</sequence>
<evidence type="ECO:0000313" key="3">
    <source>
        <dbReference type="Proteomes" id="UP000595224"/>
    </source>
</evidence>
<dbReference type="RefSeq" id="WP_198443340.1">
    <property type="nucleotide sequence ID" value="NZ_CBCSHE010000002.1"/>
</dbReference>
<dbReference type="KEGG" id="tper:IWA51_04115"/>
<organism evidence="2 3">
    <name type="scientific">Treponema peruense</name>
    <dbReference type="NCBI Taxonomy" id="2787628"/>
    <lineage>
        <taxon>Bacteria</taxon>
        <taxon>Pseudomonadati</taxon>
        <taxon>Spirochaetota</taxon>
        <taxon>Spirochaetia</taxon>
        <taxon>Spirochaetales</taxon>
        <taxon>Treponemataceae</taxon>
        <taxon>Treponema</taxon>
    </lineage>
</organism>
<dbReference type="Pfam" id="PF10592">
    <property type="entry name" value="AIPR"/>
    <property type="match status" value="1"/>
</dbReference>
<dbReference type="EMBL" id="CP064936">
    <property type="protein sequence ID" value="QQA01801.1"/>
    <property type="molecule type" value="Genomic_DNA"/>
</dbReference>
<dbReference type="AlphaFoldDB" id="A0A7T3RER4"/>
<dbReference type="Proteomes" id="UP000595224">
    <property type="component" value="Chromosome"/>
</dbReference>
<dbReference type="InterPro" id="IPR018891">
    <property type="entry name" value="AIPR_C"/>
</dbReference>
<protein>
    <submittedName>
        <fullName evidence="2">AIPR family protein</fullName>
    </submittedName>
</protein>
<accession>A0A7T3RER4</accession>
<name>A0A7T3RER4_9SPIR</name>
<gene>
    <name evidence="2" type="ORF">IWA51_04115</name>
</gene>
<evidence type="ECO:0000313" key="2">
    <source>
        <dbReference type="EMBL" id="QQA01801.1"/>
    </source>
</evidence>
<feature type="domain" description="Abortive phage infection protein C-terminal" evidence="1">
    <location>
        <begin position="272"/>
        <end position="522"/>
    </location>
</feature>
<evidence type="ECO:0000259" key="1">
    <source>
        <dbReference type="Pfam" id="PF10592"/>
    </source>
</evidence>
<keyword evidence="3" id="KW-1185">Reference proteome</keyword>